<name>A0ABV0SQL3_9TELE</name>
<sequence>MLLSRLPEGRGCGSLCAGWEESFMMRRPLPLHRVEVRGGVQIWGLYVQYFSVLIFESLDYHFSLVTRFSIRLENPLFSESSGIRTLLQSAVVHVCSSCRLLVLDGFLGQKWFLCCPACHADADSVEQALHWRQHFPLEMTLSLLDSLGCHEPSTLHLNL</sequence>
<dbReference type="Proteomes" id="UP001482620">
    <property type="component" value="Unassembled WGS sequence"/>
</dbReference>
<comment type="caution">
    <text evidence="1">The sequence shown here is derived from an EMBL/GenBank/DDBJ whole genome shotgun (WGS) entry which is preliminary data.</text>
</comment>
<accession>A0ABV0SQL3</accession>
<evidence type="ECO:0000313" key="1">
    <source>
        <dbReference type="EMBL" id="MEQ2222880.1"/>
    </source>
</evidence>
<gene>
    <name evidence="1" type="ORF">ILYODFUR_031003</name>
</gene>
<protein>
    <submittedName>
        <fullName evidence="1">Uncharacterized protein</fullName>
    </submittedName>
</protein>
<reference evidence="1 2" key="1">
    <citation type="submission" date="2021-06" db="EMBL/GenBank/DDBJ databases">
        <authorList>
            <person name="Palmer J.M."/>
        </authorList>
    </citation>
    <scope>NUCLEOTIDE SEQUENCE [LARGE SCALE GENOMIC DNA]</scope>
    <source>
        <strain evidence="2">if_2019</strain>
        <tissue evidence="1">Muscle</tissue>
    </source>
</reference>
<organism evidence="1 2">
    <name type="scientific">Ilyodon furcidens</name>
    <name type="common">goldbreast splitfin</name>
    <dbReference type="NCBI Taxonomy" id="33524"/>
    <lineage>
        <taxon>Eukaryota</taxon>
        <taxon>Metazoa</taxon>
        <taxon>Chordata</taxon>
        <taxon>Craniata</taxon>
        <taxon>Vertebrata</taxon>
        <taxon>Euteleostomi</taxon>
        <taxon>Actinopterygii</taxon>
        <taxon>Neopterygii</taxon>
        <taxon>Teleostei</taxon>
        <taxon>Neoteleostei</taxon>
        <taxon>Acanthomorphata</taxon>
        <taxon>Ovalentaria</taxon>
        <taxon>Atherinomorphae</taxon>
        <taxon>Cyprinodontiformes</taxon>
        <taxon>Goodeidae</taxon>
        <taxon>Ilyodon</taxon>
    </lineage>
</organism>
<proteinExistence type="predicted"/>
<keyword evidence="2" id="KW-1185">Reference proteome</keyword>
<evidence type="ECO:0000313" key="2">
    <source>
        <dbReference type="Proteomes" id="UP001482620"/>
    </source>
</evidence>
<dbReference type="EMBL" id="JAHRIQ010004720">
    <property type="protein sequence ID" value="MEQ2222880.1"/>
    <property type="molecule type" value="Genomic_DNA"/>
</dbReference>